<dbReference type="RefSeq" id="WP_130341896.1">
    <property type="nucleotide sequence ID" value="NZ_SGWQ01000001.1"/>
</dbReference>
<dbReference type="Pfam" id="PF09661">
    <property type="entry name" value="DUF2398"/>
    <property type="match status" value="1"/>
</dbReference>
<dbReference type="AlphaFoldDB" id="A0A4Q7L4H0"/>
<dbReference type="Proteomes" id="UP000294257">
    <property type="component" value="Unassembled WGS sequence"/>
</dbReference>
<dbReference type="InterPro" id="IPR013494">
    <property type="entry name" value="CHP02678"/>
</dbReference>
<evidence type="ECO:0000313" key="3">
    <source>
        <dbReference type="Proteomes" id="UP000294257"/>
    </source>
</evidence>
<sequence>MARRLSTVDVLADLPDIDAANVVRCARVLLRRPLLRPGGPDGDLLSLVYRHRAVLQELFASLLGYRLVVERRFARLYKAGPGPDATRGATGLSPRAYAYVALTMAALTGVGAQVLLSRLVADIRSAATEAGVEITDDLADRRALTTALRHLVQLGVISETDGTVAGLTAEAPAEALITVHTDLLGQLLAGPLADASTADELIERAAATGSVEHAVRRRLIEDPVVLHADLPDEHADWLLRVQRKESVLLDRCFGLITETRAEGIAVTDPEEYLTDVVFPSTGTVARISLLALPELIASYEVPYDEEAEESRGRPDGRIPISEATLREICRRLVEDYPTAWSRQATEDVDALAAEVVALLGRLQLLTPDDDGYLLSPAAHRWLPQPDETPGATTVSPPSPADAQPGWSLFDEKDDT</sequence>
<dbReference type="NCBIfam" id="TIGR02678">
    <property type="entry name" value="TIGR02678 family protein"/>
    <property type="match status" value="1"/>
</dbReference>
<name>A0A4Q7L4H0_9PSEU</name>
<keyword evidence="3" id="KW-1185">Reference proteome</keyword>
<evidence type="ECO:0000256" key="1">
    <source>
        <dbReference type="SAM" id="MobiDB-lite"/>
    </source>
</evidence>
<dbReference type="EMBL" id="SGWQ01000001">
    <property type="protein sequence ID" value="RZS44175.1"/>
    <property type="molecule type" value="Genomic_DNA"/>
</dbReference>
<comment type="caution">
    <text evidence="2">The sequence shown here is derived from an EMBL/GenBank/DDBJ whole genome shotgun (WGS) entry which is preliminary data.</text>
</comment>
<accession>A0A4Q7L4H0</accession>
<protein>
    <submittedName>
        <fullName evidence="2">Uncharacterized protein (TIGR02678 family)</fullName>
    </submittedName>
</protein>
<feature type="region of interest" description="Disordered" evidence="1">
    <location>
        <begin position="379"/>
        <end position="415"/>
    </location>
</feature>
<dbReference type="OrthoDB" id="188354at2"/>
<reference evidence="2 3" key="1">
    <citation type="submission" date="2019-02" db="EMBL/GenBank/DDBJ databases">
        <title>Genomic Encyclopedia of Type Strains, Phase IV (KMG-IV): sequencing the most valuable type-strain genomes for metagenomic binning, comparative biology and taxonomic classification.</title>
        <authorList>
            <person name="Goeker M."/>
        </authorList>
    </citation>
    <scope>NUCLEOTIDE SEQUENCE [LARGE SCALE GENOMIC DNA]</scope>
    <source>
        <strain evidence="2 3">DSM 101727</strain>
    </source>
</reference>
<gene>
    <name evidence="2" type="ORF">EV193_10150</name>
</gene>
<evidence type="ECO:0000313" key="2">
    <source>
        <dbReference type="EMBL" id="RZS44175.1"/>
    </source>
</evidence>
<organism evidence="2 3">
    <name type="scientific">Herbihabitans rhizosphaerae</name>
    <dbReference type="NCBI Taxonomy" id="1872711"/>
    <lineage>
        <taxon>Bacteria</taxon>
        <taxon>Bacillati</taxon>
        <taxon>Actinomycetota</taxon>
        <taxon>Actinomycetes</taxon>
        <taxon>Pseudonocardiales</taxon>
        <taxon>Pseudonocardiaceae</taxon>
        <taxon>Herbihabitans</taxon>
    </lineage>
</organism>
<proteinExistence type="predicted"/>